<evidence type="ECO:0000256" key="1">
    <source>
        <dbReference type="ARBA" id="ARBA00022670"/>
    </source>
</evidence>
<dbReference type="PROSITE" id="PS51318">
    <property type="entry name" value="TAT"/>
    <property type="match status" value="1"/>
</dbReference>
<evidence type="ECO:0000313" key="9">
    <source>
        <dbReference type="EMBL" id="PID57759.1"/>
    </source>
</evidence>
<protein>
    <submittedName>
        <fullName evidence="9">Peptidase M48 Ste24p</fullName>
    </submittedName>
</protein>
<keyword evidence="2" id="KW-0479">Metal-binding</keyword>
<dbReference type="Pfam" id="PF01435">
    <property type="entry name" value="Peptidase_M48"/>
    <property type="match status" value="1"/>
</dbReference>
<feature type="domain" description="Peptidase M48" evidence="8">
    <location>
        <begin position="71"/>
        <end position="255"/>
    </location>
</feature>
<keyword evidence="7" id="KW-0812">Transmembrane</keyword>
<reference evidence="9 10" key="1">
    <citation type="submission" date="2017-10" db="EMBL/GenBank/DDBJ databases">
        <title>Novel microbial diversity and functional potential in the marine mammal oral microbiome.</title>
        <authorList>
            <person name="Dudek N.K."/>
            <person name="Sun C.L."/>
            <person name="Burstein D."/>
            <person name="Kantor R.S."/>
            <person name="Aliaga Goltsman D.S."/>
            <person name="Bik E.M."/>
            <person name="Thomas B.C."/>
            <person name="Banfield J.F."/>
            <person name="Relman D.A."/>
        </authorList>
    </citation>
    <scope>NUCLEOTIDE SEQUENCE [LARGE SCALE GENOMIC DNA]</scope>
    <source>
        <strain evidence="9">DOLZORAL124_49_17</strain>
    </source>
</reference>
<evidence type="ECO:0000256" key="7">
    <source>
        <dbReference type="SAM" id="Phobius"/>
    </source>
</evidence>
<keyword evidence="3 6" id="KW-0378">Hydrolase</keyword>
<dbReference type="SUPFAM" id="SSF48452">
    <property type="entry name" value="TPR-like"/>
    <property type="match status" value="1"/>
</dbReference>
<dbReference type="EMBL" id="PDPS01000025">
    <property type="protein sequence ID" value="PID57759.1"/>
    <property type="molecule type" value="Genomic_DNA"/>
</dbReference>
<dbReference type="Proteomes" id="UP000229740">
    <property type="component" value="Unassembled WGS sequence"/>
</dbReference>
<dbReference type="Gene3D" id="3.30.2010.10">
    <property type="entry name" value="Metalloproteases ('zincins'), catalytic domain"/>
    <property type="match status" value="1"/>
</dbReference>
<comment type="cofactor">
    <cofactor evidence="6">
        <name>Zn(2+)</name>
        <dbReference type="ChEBI" id="CHEBI:29105"/>
    </cofactor>
    <text evidence="6">Binds 1 zinc ion per subunit.</text>
</comment>
<evidence type="ECO:0000313" key="10">
    <source>
        <dbReference type="Proteomes" id="UP000229740"/>
    </source>
</evidence>
<evidence type="ECO:0000256" key="5">
    <source>
        <dbReference type="ARBA" id="ARBA00023049"/>
    </source>
</evidence>
<sequence>MGQSTQLTRRDFLWLASVSSAGILTGCATNPVTGNRQFMLVSEAQEIQLDKEHSPHQFSSDFGRTQDAELNHYLDQVGHDLAARSHRPDMPYSFQAVNASYVNAYAFPGGSVAATRGILLELENEAELAGLFGHEIGHVNARHTGERMSKGLLASLLVTGAAIYAESQDSEWTPLISLGGNLAAGALLAHYSRDDEREADALGMEYMTRLGYDPEGMVGLMEVLVALSKHKPSALDMMFATHPMSEERLASARKTAHSRSQSTVVSTLQKERYMDHTARLRSIRDAIESLQGGEEFMGQQRYSQAEGFFRDALRVAPNDYAALMLMSKCQLALRDTREAERYAEKAQAVYPEEAQAYQVSGIAKMGQNRFSAAYEEFDSYDQLLPGNPGIAFLKGYTLELTGDQEGAAREYYRYLKNVSQGEQAQFAYERLVNWGYLP</sequence>
<name>A0A2G6E6Q8_9BACT</name>
<evidence type="ECO:0000256" key="6">
    <source>
        <dbReference type="RuleBase" id="RU003983"/>
    </source>
</evidence>
<dbReference type="PANTHER" id="PTHR22726:SF1">
    <property type="entry name" value="METALLOENDOPEPTIDASE OMA1, MITOCHONDRIAL"/>
    <property type="match status" value="1"/>
</dbReference>
<keyword evidence="4 6" id="KW-0862">Zinc</keyword>
<dbReference type="GO" id="GO:0016020">
    <property type="term" value="C:membrane"/>
    <property type="evidence" value="ECO:0007669"/>
    <property type="project" value="TreeGrafter"/>
</dbReference>
<dbReference type="GO" id="GO:0051603">
    <property type="term" value="P:proteolysis involved in protein catabolic process"/>
    <property type="evidence" value="ECO:0007669"/>
    <property type="project" value="TreeGrafter"/>
</dbReference>
<evidence type="ECO:0000256" key="4">
    <source>
        <dbReference type="ARBA" id="ARBA00022833"/>
    </source>
</evidence>
<dbReference type="Pfam" id="PF14559">
    <property type="entry name" value="TPR_19"/>
    <property type="match status" value="1"/>
</dbReference>
<evidence type="ECO:0000259" key="8">
    <source>
        <dbReference type="Pfam" id="PF01435"/>
    </source>
</evidence>
<keyword evidence="5 6" id="KW-0482">Metalloprotease</keyword>
<keyword evidence="7" id="KW-0472">Membrane</keyword>
<evidence type="ECO:0000256" key="2">
    <source>
        <dbReference type="ARBA" id="ARBA00022723"/>
    </source>
</evidence>
<dbReference type="PANTHER" id="PTHR22726">
    <property type="entry name" value="METALLOENDOPEPTIDASE OMA1"/>
    <property type="match status" value="1"/>
</dbReference>
<dbReference type="InterPro" id="IPR051156">
    <property type="entry name" value="Mito/Outer_Membr_Metalloprot"/>
</dbReference>
<keyword evidence="1 6" id="KW-0645">Protease</keyword>
<keyword evidence="7" id="KW-1133">Transmembrane helix</keyword>
<evidence type="ECO:0000256" key="3">
    <source>
        <dbReference type="ARBA" id="ARBA00022801"/>
    </source>
</evidence>
<dbReference type="GO" id="GO:0004222">
    <property type="term" value="F:metalloendopeptidase activity"/>
    <property type="evidence" value="ECO:0007669"/>
    <property type="project" value="InterPro"/>
</dbReference>
<proteinExistence type="inferred from homology"/>
<dbReference type="InterPro" id="IPR011990">
    <property type="entry name" value="TPR-like_helical_dom_sf"/>
</dbReference>
<dbReference type="GO" id="GO:0046872">
    <property type="term" value="F:metal ion binding"/>
    <property type="evidence" value="ECO:0007669"/>
    <property type="project" value="UniProtKB-KW"/>
</dbReference>
<comment type="caution">
    <text evidence="9">The sequence shown here is derived from an EMBL/GenBank/DDBJ whole genome shotgun (WGS) entry which is preliminary data.</text>
</comment>
<dbReference type="InterPro" id="IPR001915">
    <property type="entry name" value="Peptidase_M48"/>
</dbReference>
<dbReference type="InterPro" id="IPR006311">
    <property type="entry name" value="TAT_signal"/>
</dbReference>
<accession>A0A2G6E6Q8</accession>
<dbReference type="Gene3D" id="1.25.40.10">
    <property type="entry name" value="Tetratricopeptide repeat domain"/>
    <property type="match status" value="1"/>
</dbReference>
<dbReference type="AlphaFoldDB" id="A0A2G6E6Q8"/>
<feature type="transmembrane region" description="Helical" evidence="7">
    <location>
        <begin position="12"/>
        <end position="32"/>
    </location>
</feature>
<gene>
    <name evidence="9" type="ORF">CSB45_05910</name>
</gene>
<comment type="similarity">
    <text evidence="6">Belongs to the peptidase M48 family.</text>
</comment>
<organism evidence="9 10">
    <name type="scientific">candidate division KSB3 bacterium</name>
    <dbReference type="NCBI Taxonomy" id="2044937"/>
    <lineage>
        <taxon>Bacteria</taxon>
        <taxon>candidate division KSB3</taxon>
    </lineage>
</organism>